<evidence type="ECO:0000256" key="5">
    <source>
        <dbReference type="ARBA" id="ARBA00011193"/>
    </source>
</evidence>
<reference evidence="13 14" key="1">
    <citation type="journal article" date="2012" name="J. Bacteriol.">
        <title>Complete Genome Sequence of Leptospirillum ferrooxidans Strain C2-3, Isolated from a Fresh Volcanic Ash Deposit on the Island of Miyake, Japan.</title>
        <authorList>
            <person name="Fujimura R."/>
            <person name="Sato Y."/>
            <person name="Nishizawa T."/>
            <person name="Oshima K."/>
            <person name="Kim S.-W."/>
            <person name="Hattori M."/>
            <person name="Kamijo T."/>
            <person name="Ohta H."/>
        </authorList>
    </citation>
    <scope>NUCLEOTIDE SEQUENCE [LARGE SCALE GENOMIC DNA]</scope>
    <source>
        <strain evidence="13 14">C2-3</strain>
    </source>
</reference>
<dbReference type="NCBIfam" id="TIGR01088">
    <property type="entry name" value="aroQ"/>
    <property type="match status" value="1"/>
</dbReference>
<evidence type="ECO:0000256" key="12">
    <source>
        <dbReference type="SAM" id="Phobius"/>
    </source>
</evidence>
<keyword evidence="12" id="KW-0472">Membrane</keyword>
<dbReference type="Gene3D" id="3.40.50.9100">
    <property type="entry name" value="Dehydroquinase, class II"/>
    <property type="match status" value="1"/>
</dbReference>
<dbReference type="NCBIfam" id="NF003805">
    <property type="entry name" value="PRK05395.1-2"/>
    <property type="match status" value="1"/>
</dbReference>
<name>I0IN13_LEPFC</name>
<dbReference type="InterPro" id="IPR036441">
    <property type="entry name" value="DHquinase_II_sf"/>
</dbReference>
<accession>I0IN13</accession>
<comment type="subunit">
    <text evidence="5 8">Homododecamer.</text>
</comment>
<dbReference type="PIRSF" id="PIRSF001399">
    <property type="entry name" value="DHquinase_II"/>
    <property type="match status" value="1"/>
</dbReference>
<dbReference type="STRING" id="1162668.LFE_0958"/>
<comment type="similarity">
    <text evidence="4 8">Belongs to the type-II 3-dehydroquinase family.</text>
</comment>
<evidence type="ECO:0000256" key="7">
    <source>
        <dbReference type="ARBA" id="ARBA00023239"/>
    </source>
</evidence>
<dbReference type="PROSITE" id="PS01029">
    <property type="entry name" value="DEHYDROQUINASE_II"/>
    <property type="match status" value="1"/>
</dbReference>
<dbReference type="KEGG" id="lfc:LFE_0958"/>
<dbReference type="EMBL" id="AP012342">
    <property type="protein sequence ID" value="BAM06662.1"/>
    <property type="molecule type" value="Genomic_DNA"/>
</dbReference>
<dbReference type="InterPro" id="IPR018509">
    <property type="entry name" value="DHquinase_II_CS"/>
</dbReference>
<dbReference type="eggNOG" id="COG0757">
    <property type="taxonomic scope" value="Bacteria"/>
</dbReference>
<gene>
    <name evidence="8" type="primary">aroQ</name>
    <name evidence="13" type="ordered locus">LFE_0958</name>
</gene>
<dbReference type="AlphaFoldDB" id="I0IN13"/>
<evidence type="ECO:0000256" key="2">
    <source>
        <dbReference type="ARBA" id="ARBA00003924"/>
    </source>
</evidence>
<feature type="binding site" evidence="8 10">
    <location>
        <position position="112"/>
    </location>
    <ligand>
        <name>substrate</name>
    </ligand>
</feature>
<keyword evidence="12" id="KW-0812">Transmembrane</keyword>
<evidence type="ECO:0000313" key="13">
    <source>
        <dbReference type="EMBL" id="BAM06662.1"/>
    </source>
</evidence>
<keyword evidence="14" id="KW-1185">Reference proteome</keyword>
<comment type="pathway">
    <text evidence="3 8">Metabolic intermediate biosynthesis; chorismate biosynthesis; chorismate from D-erythrose 4-phosphate and phosphoenolpyruvate: step 3/7.</text>
</comment>
<dbReference type="GO" id="GO:0008652">
    <property type="term" value="P:amino acid biosynthetic process"/>
    <property type="evidence" value="ECO:0007669"/>
    <property type="project" value="UniProtKB-KW"/>
</dbReference>
<dbReference type="RefSeq" id="WP_014449153.1">
    <property type="nucleotide sequence ID" value="NC_017094.1"/>
</dbReference>
<dbReference type="CDD" id="cd00466">
    <property type="entry name" value="DHQase_II"/>
    <property type="match status" value="1"/>
</dbReference>
<dbReference type="GO" id="GO:0003855">
    <property type="term" value="F:3-dehydroquinate dehydratase activity"/>
    <property type="evidence" value="ECO:0007669"/>
    <property type="project" value="UniProtKB-UniRule"/>
</dbReference>
<feature type="binding site" evidence="8 10">
    <location>
        <begin position="102"/>
        <end position="103"/>
    </location>
    <ligand>
        <name>substrate</name>
    </ligand>
</feature>
<evidence type="ECO:0000313" key="14">
    <source>
        <dbReference type="Proteomes" id="UP000007382"/>
    </source>
</evidence>
<dbReference type="PANTHER" id="PTHR21272:SF3">
    <property type="entry name" value="CATABOLIC 3-DEHYDROQUINASE"/>
    <property type="match status" value="1"/>
</dbReference>
<feature type="transmembrane region" description="Helical" evidence="12">
    <location>
        <begin position="116"/>
        <end position="140"/>
    </location>
</feature>
<keyword evidence="8" id="KW-0028">Amino-acid biosynthesis</keyword>
<reference evidence="14" key="2">
    <citation type="submission" date="2012-03" db="EMBL/GenBank/DDBJ databases">
        <title>The complete genome sequence of the pioneer microbe on fresh volcanic deposit, Leptospirillum ferrooxidans strain C2-3.</title>
        <authorList>
            <person name="Fujimura R."/>
            <person name="Sato Y."/>
            <person name="Nishizawa T."/>
            <person name="Nanba K."/>
            <person name="Oshima K."/>
            <person name="Hattori M."/>
            <person name="Kamijo T."/>
            <person name="Ohta H."/>
        </authorList>
    </citation>
    <scope>NUCLEOTIDE SEQUENCE [LARGE SCALE GENOMIC DNA]</scope>
    <source>
        <strain evidence="14">C2-3</strain>
    </source>
</reference>
<dbReference type="HOGENOM" id="CLU_090968_1_0_0"/>
<feature type="binding site" evidence="8 10">
    <location>
        <position position="88"/>
    </location>
    <ligand>
        <name>substrate</name>
    </ligand>
</feature>
<dbReference type="NCBIfam" id="NF003806">
    <property type="entry name" value="PRK05395.1-3"/>
    <property type="match status" value="1"/>
</dbReference>
<evidence type="ECO:0000256" key="11">
    <source>
        <dbReference type="PIRSR" id="PIRSR001399-3"/>
    </source>
</evidence>
<dbReference type="SUPFAM" id="SSF52304">
    <property type="entry name" value="Type II 3-dehydroquinate dehydratase"/>
    <property type="match status" value="1"/>
</dbReference>
<comment type="function">
    <text evidence="2 8">Catalyzes a trans-dehydration via an enolate intermediate.</text>
</comment>
<keyword evidence="8" id="KW-0057">Aromatic amino acid biosynthesis</keyword>
<comment type="catalytic activity">
    <reaction evidence="1 8">
        <text>3-dehydroquinate = 3-dehydroshikimate + H2O</text>
        <dbReference type="Rhea" id="RHEA:21096"/>
        <dbReference type="ChEBI" id="CHEBI:15377"/>
        <dbReference type="ChEBI" id="CHEBI:16630"/>
        <dbReference type="ChEBI" id="CHEBI:32364"/>
        <dbReference type="EC" id="4.2.1.10"/>
    </reaction>
</comment>
<feature type="binding site" evidence="8 10">
    <location>
        <position position="75"/>
    </location>
    <ligand>
        <name>substrate</name>
    </ligand>
</feature>
<evidence type="ECO:0000256" key="8">
    <source>
        <dbReference type="HAMAP-Rule" id="MF_00169"/>
    </source>
</evidence>
<keyword evidence="7 8" id="KW-0456">Lyase</keyword>
<feature type="site" description="Transition state stabilizer" evidence="8 11">
    <location>
        <position position="19"/>
    </location>
</feature>
<evidence type="ECO:0000256" key="4">
    <source>
        <dbReference type="ARBA" id="ARBA00011037"/>
    </source>
</evidence>
<dbReference type="OrthoDB" id="9790793at2"/>
<evidence type="ECO:0000256" key="10">
    <source>
        <dbReference type="PIRSR" id="PIRSR001399-2"/>
    </source>
</evidence>
<dbReference type="InterPro" id="IPR001874">
    <property type="entry name" value="DHquinase_II"/>
</dbReference>
<dbReference type="Proteomes" id="UP000007382">
    <property type="component" value="Chromosome"/>
</dbReference>
<dbReference type="GO" id="GO:0009073">
    <property type="term" value="P:aromatic amino acid family biosynthetic process"/>
    <property type="evidence" value="ECO:0007669"/>
    <property type="project" value="UniProtKB-KW"/>
</dbReference>
<dbReference type="NCBIfam" id="NF003807">
    <property type="entry name" value="PRK05395.1-4"/>
    <property type="match status" value="1"/>
</dbReference>
<feature type="active site" description="Proton donor" evidence="8 9">
    <location>
        <position position="101"/>
    </location>
</feature>
<feature type="active site" description="Proton acceptor" evidence="8 9">
    <location>
        <position position="24"/>
    </location>
</feature>
<dbReference type="GO" id="GO:0019631">
    <property type="term" value="P:quinate catabolic process"/>
    <property type="evidence" value="ECO:0007669"/>
    <property type="project" value="TreeGrafter"/>
</dbReference>
<organism evidence="13 14">
    <name type="scientific">Leptospirillum ferrooxidans (strain C2-3)</name>
    <dbReference type="NCBI Taxonomy" id="1162668"/>
    <lineage>
        <taxon>Bacteria</taxon>
        <taxon>Pseudomonadati</taxon>
        <taxon>Nitrospirota</taxon>
        <taxon>Nitrospiria</taxon>
        <taxon>Nitrospirales</taxon>
        <taxon>Nitrospiraceae</taxon>
        <taxon>Leptospirillum</taxon>
    </lineage>
</organism>
<keyword evidence="12" id="KW-1133">Transmembrane helix</keyword>
<dbReference type="PANTHER" id="PTHR21272">
    <property type="entry name" value="CATABOLIC 3-DEHYDROQUINASE"/>
    <property type="match status" value="1"/>
</dbReference>
<sequence length="149" mass="16231">MTHSILVLNGPNLNMLGTREPSIYGNETLAEMEKILQALSKEHGLGVTFFQSNHEGAIIDKIQQSKNVARGIIANLGGFTHTSIAIRDAFLSSGLPVLEVHVSNVAKREHFRQKNYLSDIAVGSISGFGIFGYQLAYLAFLKLLPTPPP</sequence>
<evidence type="ECO:0000256" key="1">
    <source>
        <dbReference type="ARBA" id="ARBA00001864"/>
    </source>
</evidence>
<dbReference type="UniPathway" id="UPA00053">
    <property type="reaction ID" value="UER00086"/>
</dbReference>
<dbReference type="EC" id="4.2.1.10" evidence="6 8"/>
<evidence type="ECO:0000256" key="9">
    <source>
        <dbReference type="PIRSR" id="PIRSR001399-1"/>
    </source>
</evidence>
<dbReference type="Pfam" id="PF01220">
    <property type="entry name" value="DHquinase_II"/>
    <property type="match status" value="1"/>
</dbReference>
<feature type="binding site" evidence="8 10">
    <location>
        <position position="81"/>
    </location>
    <ligand>
        <name>substrate</name>
    </ligand>
</feature>
<proteinExistence type="inferred from homology"/>
<evidence type="ECO:0000256" key="6">
    <source>
        <dbReference type="ARBA" id="ARBA00012060"/>
    </source>
</evidence>
<evidence type="ECO:0000256" key="3">
    <source>
        <dbReference type="ARBA" id="ARBA00004902"/>
    </source>
</evidence>
<dbReference type="GO" id="GO:0009423">
    <property type="term" value="P:chorismate biosynthetic process"/>
    <property type="evidence" value="ECO:0007669"/>
    <property type="project" value="UniProtKB-UniRule"/>
</dbReference>
<dbReference type="HAMAP" id="MF_00169">
    <property type="entry name" value="AroQ"/>
    <property type="match status" value="1"/>
</dbReference>
<protein>
    <recommendedName>
        <fullName evidence="6 8">3-dehydroquinate dehydratase</fullName>
        <shortName evidence="8">3-dehydroquinase</shortName>
        <ecNumber evidence="6 8">4.2.1.10</ecNumber>
    </recommendedName>
    <alternativeName>
        <fullName evidence="8">Type II DHQase</fullName>
    </alternativeName>
</protein>
<dbReference type="PATRIC" id="fig|1162668.3.peg.1103"/>